<dbReference type="Pfam" id="PF00389">
    <property type="entry name" value="2-Hacid_dh"/>
    <property type="match status" value="1"/>
</dbReference>
<dbReference type="GO" id="GO:0016616">
    <property type="term" value="F:oxidoreductase activity, acting on the CH-OH group of donors, NAD or NADP as acceptor"/>
    <property type="evidence" value="ECO:0007669"/>
    <property type="project" value="InterPro"/>
</dbReference>
<dbReference type="GO" id="GO:0051287">
    <property type="term" value="F:NAD binding"/>
    <property type="evidence" value="ECO:0007669"/>
    <property type="project" value="InterPro"/>
</dbReference>
<name>A0A365HA22_9ACTN</name>
<keyword evidence="3" id="KW-0520">NAD</keyword>
<accession>A0A365HA22</accession>
<dbReference type="Proteomes" id="UP000251891">
    <property type="component" value="Unassembled WGS sequence"/>
</dbReference>
<evidence type="ECO:0000256" key="1">
    <source>
        <dbReference type="ARBA" id="ARBA00005854"/>
    </source>
</evidence>
<dbReference type="InterPro" id="IPR050418">
    <property type="entry name" value="D-iso_2-hydroxyacid_DH_PdxB"/>
</dbReference>
<gene>
    <name evidence="7" type="ORF">DPM19_08870</name>
</gene>
<evidence type="ECO:0000256" key="2">
    <source>
        <dbReference type="ARBA" id="ARBA00023002"/>
    </source>
</evidence>
<protein>
    <submittedName>
        <fullName evidence="7">Hydroxyacid dehydrogenase</fullName>
    </submittedName>
</protein>
<evidence type="ECO:0000259" key="6">
    <source>
        <dbReference type="Pfam" id="PF02826"/>
    </source>
</evidence>
<dbReference type="Pfam" id="PF02826">
    <property type="entry name" value="2-Hacid_dh_C"/>
    <property type="match status" value="1"/>
</dbReference>
<comment type="similarity">
    <text evidence="1 4">Belongs to the D-isomer specific 2-hydroxyacid dehydrogenase family.</text>
</comment>
<evidence type="ECO:0000256" key="4">
    <source>
        <dbReference type="RuleBase" id="RU003719"/>
    </source>
</evidence>
<dbReference type="PANTHER" id="PTHR43761">
    <property type="entry name" value="D-ISOMER SPECIFIC 2-HYDROXYACID DEHYDROGENASE FAMILY PROTEIN (AFU_ORTHOLOGUE AFUA_1G13630)"/>
    <property type="match status" value="1"/>
</dbReference>
<dbReference type="FunFam" id="3.40.50.720:FF:000203">
    <property type="entry name" value="D-3-phosphoglycerate dehydrogenase (SerA)"/>
    <property type="match status" value="1"/>
</dbReference>
<dbReference type="SUPFAM" id="SSF52283">
    <property type="entry name" value="Formate/glycerate dehydrogenase catalytic domain-like"/>
    <property type="match status" value="1"/>
</dbReference>
<dbReference type="OrthoDB" id="9793626at2"/>
<evidence type="ECO:0000259" key="5">
    <source>
        <dbReference type="Pfam" id="PF00389"/>
    </source>
</evidence>
<reference evidence="7 8" key="1">
    <citation type="submission" date="2018-06" db="EMBL/GenBank/DDBJ databases">
        <title>Actinomadura craniellae sp. nov. isolated from marine sponge Craniella sp.</title>
        <authorList>
            <person name="Li L."/>
            <person name="Xu Q.H."/>
            <person name="Lin H.W."/>
            <person name="Lu Y.H."/>
        </authorList>
    </citation>
    <scope>NUCLEOTIDE SEQUENCE [LARGE SCALE GENOMIC DNA]</scope>
    <source>
        <strain evidence="7 8">LHW63021</strain>
    </source>
</reference>
<dbReference type="InterPro" id="IPR029753">
    <property type="entry name" value="D-isomer_DH_CS"/>
</dbReference>
<dbReference type="SUPFAM" id="SSF51735">
    <property type="entry name" value="NAD(P)-binding Rossmann-fold domains"/>
    <property type="match status" value="1"/>
</dbReference>
<evidence type="ECO:0000256" key="3">
    <source>
        <dbReference type="ARBA" id="ARBA00023027"/>
    </source>
</evidence>
<dbReference type="PROSITE" id="PS00671">
    <property type="entry name" value="D_2_HYDROXYACID_DH_3"/>
    <property type="match status" value="1"/>
</dbReference>
<dbReference type="Gene3D" id="3.40.50.720">
    <property type="entry name" value="NAD(P)-binding Rossmann-like Domain"/>
    <property type="match status" value="2"/>
</dbReference>
<feature type="domain" description="D-isomer specific 2-hydroxyacid dehydrogenase NAD-binding" evidence="6">
    <location>
        <begin position="125"/>
        <end position="299"/>
    </location>
</feature>
<organism evidence="7 8">
    <name type="scientific">Actinomadura craniellae</name>
    <dbReference type="NCBI Taxonomy" id="2231787"/>
    <lineage>
        <taxon>Bacteria</taxon>
        <taxon>Bacillati</taxon>
        <taxon>Actinomycetota</taxon>
        <taxon>Actinomycetes</taxon>
        <taxon>Streptosporangiales</taxon>
        <taxon>Thermomonosporaceae</taxon>
        <taxon>Actinomadura</taxon>
    </lineage>
</organism>
<comment type="caution">
    <text evidence="7">The sequence shown here is derived from an EMBL/GenBank/DDBJ whole genome shotgun (WGS) entry which is preliminary data.</text>
</comment>
<dbReference type="InterPro" id="IPR036291">
    <property type="entry name" value="NAD(P)-bd_dom_sf"/>
</dbReference>
<sequence>MPPPRTRAAGTVSGVPIDSLRVLFHFDAGPALRERLVPLLAGLDVRWCAEQDEERFAGLLPDTDVLWHVLRPITAADFDRAPRLRLVQKLGTGVNTIDLDRARAGGVAVANMPGANAQAVAEQALALMLAALRRVVPLDAATRAGRGWPVDTSLPEKMGEIAGRTVGLVGFGSVGRILAPPLAALGATVLHHTPSGGPATPGWRTLDDLLAESDIVSLHLPLTAETDRLIDARRLALMRPGAILVNTARGGVVDQPALVAALRSGHLRAAGLDVFSAEPVDPADPLLRLDNVVVAPHAAWLTLETMERSVRAAAGNCHRLAAGEPLLNRVV</sequence>
<dbReference type="AlphaFoldDB" id="A0A365HA22"/>
<dbReference type="PROSITE" id="PS00670">
    <property type="entry name" value="D_2_HYDROXYACID_DH_2"/>
    <property type="match status" value="1"/>
</dbReference>
<proteinExistence type="inferred from homology"/>
<feature type="domain" description="D-isomer specific 2-hydroxyacid dehydrogenase catalytic" evidence="5">
    <location>
        <begin position="38"/>
        <end position="330"/>
    </location>
</feature>
<keyword evidence="8" id="KW-1185">Reference proteome</keyword>
<evidence type="ECO:0000313" key="7">
    <source>
        <dbReference type="EMBL" id="RAY15862.1"/>
    </source>
</evidence>
<dbReference type="InterPro" id="IPR006140">
    <property type="entry name" value="D-isomer_DH_NAD-bd"/>
</dbReference>
<keyword evidence="2 4" id="KW-0560">Oxidoreductase</keyword>
<dbReference type="InterPro" id="IPR006139">
    <property type="entry name" value="D-isomer_2_OHA_DH_cat_dom"/>
</dbReference>
<dbReference type="PANTHER" id="PTHR43761:SF1">
    <property type="entry name" value="D-ISOMER SPECIFIC 2-HYDROXYACID DEHYDROGENASE CATALYTIC DOMAIN-CONTAINING PROTEIN-RELATED"/>
    <property type="match status" value="1"/>
</dbReference>
<dbReference type="EMBL" id="QLYX01000003">
    <property type="protein sequence ID" value="RAY15862.1"/>
    <property type="molecule type" value="Genomic_DNA"/>
</dbReference>
<evidence type="ECO:0000313" key="8">
    <source>
        <dbReference type="Proteomes" id="UP000251891"/>
    </source>
</evidence>
<dbReference type="CDD" id="cd12175">
    <property type="entry name" value="2-Hacid_dh_11"/>
    <property type="match status" value="1"/>
</dbReference>